<reference evidence="1" key="1">
    <citation type="journal article" date="2021" name="Proc. Natl. Acad. Sci. U.S.A.">
        <title>A Catalog of Tens of Thousands of Viruses from Human Metagenomes Reveals Hidden Associations with Chronic Diseases.</title>
        <authorList>
            <person name="Tisza M.J."/>
            <person name="Buck C.B."/>
        </authorList>
    </citation>
    <scope>NUCLEOTIDE SEQUENCE</scope>
    <source>
        <strain evidence="1">CtR0j7</strain>
    </source>
</reference>
<sequence>MNKQWLIERDRALYALQMMVLAMMQTEDVRRAQAVFERWKQVVKDVSDEYQAN</sequence>
<evidence type="ECO:0000313" key="1">
    <source>
        <dbReference type="EMBL" id="DAD69520.1"/>
    </source>
</evidence>
<protein>
    <submittedName>
        <fullName evidence="1">Uncharacterized protein</fullName>
    </submittedName>
</protein>
<accession>A0A8S5LI24</accession>
<proteinExistence type="predicted"/>
<dbReference type="EMBL" id="BK014722">
    <property type="protein sequence ID" value="DAD69520.1"/>
    <property type="molecule type" value="Genomic_DNA"/>
</dbReference>
<organism evidence="1">
    <name type="scientific">Siphoviridae sp. ctR0j7</name>
    <dbReference type="NCBI Taxonomy" id="2823580"/>
    <lineage>
        <taxon>Viruses</taxon>
        <taxon>Duplodnaviria</taxon>
        <taxon>Heunggongvirae</taxon>
        <taxon>Uroviricota</taxon>
        <taxon>Caudoviricetes</taxon>
    </lineage>
</organism>
<name>A0A8S5LI24_9CAUD</name>